<dbReference type="InParanoid" id="A0A1D2VBZ0"/>
<keyword evidence="5 10" id="KW-1133">Transmembrane helix</keyword>
<dbReference type="AlphaFoldDB" id="A0A1D2VBZ0"/>
<organism evidence="12 13">
    <name type="scientific">Ascoidea rubescens DSM 1968</name>
    <dbReference type="NCBI Taxonomy" id="1344418"/>
    <lineage>
        <taxon>Eukaryota</taxon>
        <taxon>Fungi</taxon>
        <taxon>Dikarya</taxon>
        <taxon>Ascomycota</taxon>
        <taxon>Saccharomycotina</taxon>
        <taxon>Saccharomycetes</taxon>
        <taxon>Ascoideaceae</taxon>
        <taxon>Ascoidea</taxon>
    </lineage>
</organism>
<dbReference type="GeneID" id="30963641"/>
<protein>
    <submittedName>
        <fullName evidence="12">Sodium/hydrogen exchanger</fullName>
    </submittedName>
</protein>
<feature type="domain" description="Cation/H+ exchanger transmembrane" evidence="11">
    <location>
        <begin position="36"/>
        <end position="276"/>
    </location>
</feature>
<feature type="transmembrane region" description="Helical" evidence="10">
    <location>
        <begin position="121"/>
        <end position="142"/>
    </location>
</feature>
<evidence type="ECO:0000256" key="7">
    <source>
        <dbReference type="ARBA" id="ARBA00023065"/>
    </source>
</evidence>
<evidence type="ECO:0000256" key="5">
    <source>
        <dbReference type="ARBA" id="ARBA00022989"/>
    </source>
</evidence>
<feature type="transmembrane region" description="Helical" evidence="10">
    <location>
        <begin position="33"/>
        <end position="50"/>
    </location>
</feature>
<dbReference type="InterPro" id="IPR038770">
    <property type="entry name" value="Na+/solute_symporter_sf"/>
</dbReference>
<dbReference type="InterPro" id="IPR006153">
    <property type="entry name" value="Cation/H_exchanger_TM"/>
</dbReference>
<feature type="transmembrane region" description="Helical" evidence="10">
    <location>
        <begin position="224"/>
        <end position="244"/>
    </location>
</feature>
<keyword evidence="9" id="KW-0739">Sodium transport</keyword>
<dbReference type="PANTHER" id="PTHR43562:SF3">
    <property type="entry name" value="SODIUM ION_PROTON EXCHANGER (EUROFUNG)"/>
    <property type="match status" value="1"/>
</dbReference>
<feature type="domain" description="Cation/H+ exchanger transmembrane" evidence="11">
    <location>
        <begin position="328"/>
        <end position="467"/>
    </location>
</feature>
<sequence length="473" mass="52007">YLAYHEPGIVTILILSSFFILLNILNHIVDAKIFCGLVIQIIIGMIYGTPLTKWLGLSTEKIFVDLGYLGLLLMVYHGGLLTSIKLLRKYLSISLIVALTGISLPFALSFTLMAFANASPIASFSAGAALSSTSLGAVFTILDNSDLSLSKSGVILSTAAMINDSVGLIMIQIISHIGDGKFNSISVIRPVFVSLGSIIITILTCRFIKLKLAIFLNFLFNQKYYYLTVHLLLLIAMITGFSYAGTSPITAVYLCGAAISWWDNELPHHIDINSFRSRSNSNSNFSEIKRQITNQTNDEDSDDELEIDETEFSGAAIYHAYFHQALNRILKPLFFASIGFSIPLRQLFTPSLLWRGVVYFLLMTLAKLACGFWVIRRVSVIFSSKSKRHLRRNNSNLPALLVGLAMIPRGEIGFLISSLAESKGIFNSHAENNSNTGEDGSGSDLYVIVIWAVVLCTLIAPILTGLVIKQLNK</sequence>
<dbReference type="GO" id="GO:0006814">
    <property type="term" value="P:sodium ion transport"/>
    <property type="evidence" value="ECO:0007669"/>
    <property type="project" value="UniProtKB-KW"/>
</dbReference>
<dbReference type="Proteomes" id="UP000095038">
    <property type="component" value="Unassembled WGS sequence"/>
</dbReference>
<keyword evidence="7" id="KW-0406">Ion transport</keyword>
<dbReference type="Pfam" id="PF00999">
    <property type="entry name" value="Na_H_Exchanger"/>
    <property type="match status" value="2"/>
</dbReference>
<dbReference type="EMBL" id="KV454487">
    <property type="protein sequence ID" value="ODV59208.1"/>
    <property type="molecule type" value="Genomic_DNA"/>
</dbReference>
<feature type="transmembrane region" description="Helical" evidence="10">
    <location>
        <begin position="154"/>
        <end position="175"/>
    </location>
</feature>
<dbReference type="Gene3D" id="1.20.1530.20">
    <property type="match status" value="2"/>
</dbReference>
<feature type="transmembrane region" description="Helical" evidence="10">
    <location>
        <begin position="93"/>
        <end position="115"/>
    </location>
</feature>
<feature type="transmembrane region" description="Helical" evidence="10">
    <location>
        <begin position="396"/>
        <end position="416"/>
    </location>
</feature>
<proteinExistence type="predicted"/>
<keyword evidence="8 10" id="KW-0472">Membrane</keyword>
<evidence type="ECO:0000256" key="9">
    <source>
        <dbReference type="ARBA" id="ARBA00023201"/>
    </source>
</evidence>
<evidence type="ECO:0000313" key="12">
    <source>
        <dbReference type="EMBL" id="ODV59208.1"/>
    </source>
</evidence>
<dbReference type="RefSeq" id="XP_020045515.1">
    <property type="nucleotide sequence ID" value="XM_020190005.1"/>
</dbReference>
<evidence type="ECO:0000256" key="1">
    <source>
        <dbReference type="ARBA" id="ARBA00004141"/>
    </source>
</evidence>
<name>A0A1D2VBZ0_9ASCO</name>
<feature type="transmembrane region" description="Helical" evidence="10">
    <location>
        <begin position="445"/>
        <end position="468"/>
    </location>
</feature>
<keyword evidence="6" id="KW-0915">Sodium</keyword>
<dbReference type="GO" id="GO:1902600">
    <property type="term" value="P:proton transmembrane transport"/>
    <property type="evidence" value="ECO:0007669"/>
    <property type="project" value="InterPro"/>
</dbReference>
<reference evidence="13" key="1">
    <citation type="submission" date="2016-05" db="EMBL/GenBank/DDBJ databases">
        <title>Comparative genomics of biotechnologically important yeasts.</title>
        <authorList>
            <consortium name="DOE Joint Genome Institute"/>
            <person name="Riley R."/>
            <person name="Haridas S."/>
            <person name="Wolfe K.H."/>
            <person name="Lopes M.R."/>
            <person name="Hittinger C.T."/>
            <person name="Goker M."/>
            <person name="Salamov A."/>
            <person name="Wisecaver J."/>
            <person name="Long T.M."/>
            <person name="Aerts A.L."/>
            <person name="Barry K."/>
            <person name="Choi C."/>
            <person name="Clum A."/>
            <person name="Coughlan A.Y."/>
            <person name="Deshpande S."/>
            <person name="Douglass A.P."/>
            <person name="Hanson S.J."/>
            <person name="Klenk H.-P."/>
            <person name="Labutti K."/>
            <person name="Lapidus A."/>
            <person name="Lindquist E."/>
            <person name="Lipzen A."/>
            <person name="Meier-Kolthoff J.P."/>
            <person name="Ohm R.A."/>
            <person name="Otillar R.P."/>
            <person name="Pangilinan J."/>
            <person name="Peng Y."/>
            <person name="Rokas A."/>
            <person name="Rosa C.A."/>
            <person name="Scheuner C."/>
            <person name="Sibirny A.A."/>
            <person name="Slot J.C."/>
            <person name="Stielow J.B."/>
            <person name="Sun H."/>
            <person name="Kurtzman C.P."/>
            <person name="Blackwell M."/>
            <person name="Grigoriev I.V."/>
            <person name="Jeffries T.W."/>
        </authorList>
    </citation>
    <scope>NUCLEOTIDE SEQUENCE [LARGE SCALE GENOMIC DNA]</scope>
    <source>
        <strain evidence="13">DSM 1968</strain>
    </source>
</reference>
<evidence type="ECO:0000256" key="2">
    <source>
        <dbReference type="ARBA" id="ARBA00022448"/>
    </source>
</evidence>
<comment type="subcellular location">
    <subcellularLocation>
        <location evidence="1">Membrane</location>
        <topology evidence="1">Multi-pass membrane protein</topology>
    </subcellularLocation>
</comment>
<keyword evidence="4 10" id="KW-0812">Transmembrane</keyword>
<dbReference type="OrthoDB" id="1288932at2759"/>
<feature type="transmembrane region" description="Helical" evidence="10">
    <location>
        <begin position="6"/>
        <end position="26"/>
    </location>
</feature>
<keyword evidence="2" id="KW-0813">Transport</keyword>
<keyword evidence="13" id="KW-1185">Reference proteome</keyword>
<dbReference type="PANTHER" id="PTHR43562">
    <property type="entry name" value="NAPA-TYPE SODIUM/HYDROGEN ANTIPORTER"/>
    <property type="match status" value="1"/>
</dbReference>
<feature type="transmembrane region" description="Helical" evidence="10">
    <location>
        <begin position="352"/>
        <end position="375"/>
    </location>
</feature>
<evidence type="ECO:0000256" key="10">
    <source>
        <dbReference type="SAM" id="Phobius"/>
    </source>
</evidence>
<dbReference type="GO" id="GO:0016020">
    <property type="term" value="C:membrane"/>
    <property type="evidence" value="ECO:0007669"/>
    <property type="project" value="UniProtKB-SubCell"/>
</dbReference>
<feature type="non-terminal residue" evidence="12">
    <location>
        <position position="1"/>
    </location>
</feature>
<evidence type="ECO:0000259" key="11">
    <source>
        <dbReference type="Pfam" id="PF00999"/>
    </source>
</evidence>
<feature type="non-terminal residue" evidence="12">
    <location>
        <position position="473"/>
    </location>
</feature>
<evidence type="ECO:0000256" key="6">
    <source>
        <dbReference type="ARBA" id="ARBA00023053"/>
    </source>
</evidence>
<dbReference type="GO" id="GO:0015297">
    <property type="term" value="F:antiporter activity"/>
    <property type="evidence" value="ECO:0007669"/>
    <property type="project" value="UniProtKB-KW"/>
</dbReference>
<gene>
    <name evidence="12" type="ORF">ASCRUDRAFT_27489</name>
</gene>
<accession>A0A1D2VBZ0</accession>
<evidence type="ECO:0000256" key="4">
    <source>
        <dbReference type="ARBA" id="ARBA00022692"/>
    </source>
</evidence>
<evidence type="ECO:0000313" key="13">
    <source>
        <dbReference type="Proteomes" id="UP000095038"/>
    </source>
</evidence>
<feature type="transmembrane region" description="Helical" evidence="10">
    <location>
        <begin position="187"/>
        <end position="208"/>
    </location>
</feature>
<evidence type="ECO:0000256" key="3">
    <source>
        <dbReference type="ARBA" id="ARBA00022449"/>
    </source>
</evidence>
<keyword evidence="3" id="KW-0050">Antiport</keyword>
<feature type="transmembrane region" description="Helical" evidence="10">
    <location>
        <begin position="62"/>
        <end position="81"/>
    </location>
</feature>
<evidence type="ECO:0000256" key="8">
    <source>
        <dbReference type="ARBA" id="ARBA00023136"/>
    </source>
</evidence>